<evidence type="ECO:0000313" key="1">
    <source>
        <dbReference type="EMBL" id="KAF6223127.1"/>
    </source>
</evidence>
<dbReference type="EMBL" id="JACCJC010000140">
    <property type="protein sequence ID" value="KAF6223127.1"/>
    <property type="molecule type" value="Genomic_DNA"/>
</dbReference>
<dbReference type="GeneID" id="59294916"/>
<evidence type="ECO:0000313" key="2">
    <source>
        <dbReference type="Proteomes" id="UP000578531"/>
    </source>
</evidence>
<protein>
    <submittedName>
        <fullName evidence="1">Uncharacterized protein</fullName>
    </submittedName>
</protein>
<organism evidence="1 2">
    <name type="scientific">Letharia columbiana</name>
    <dbReference type="NCBI Taxonomy" id="112416"/>
    <lineage>
        <taxon>Eukaryota</taxon>
        <taxon>Fungi</taxon>
        <taxon>Dikarya</taxon>
        <taxon>Ascomycota</taxon>
        <taxon>Pezizomycotina</taxon>
        <taxon>Lecanoromycetes</taxon>
        <taxon>OSLEUM clade</taxon>
        <taxon>Lecanoromycetidae</taxon>
        <taxon>Lecanorales</taxon>
        <taxon>Lecanorineae</taxon>
        <taxon>Parmeliaceae</taxon>
        <taxon>Letharia</taxon>
    </lineage>
</organism>
<sequence>MSPPCKKLAKWDTASLNRVNNLWIGYGDHYGGFIAGLVFDGDFVPDLPGHLLFEGRFNKTMKNTNGHDANEGVLFTLPTVKSTASFASLVEL</sequence>
<gene>
    <name evidence="1" type="ORF">HO173_013289</name>
</gene>
<dbReference type="Gene3D" id="3.40.50.1820">
    <property type="entry name" value="alpha/beta hydrolase"/>
    <property type="match status" value="1"/>
</dbReference>
<name>A0A8H6CGJ1_9LECA</name>
<dbReference type="Proteomes" id="UP000578531">
    <property type="component" value="Unassembled WGS sequence"/>
</dbReference>
<dbReference type="InterPro" id="IPR029058">
    <property type="entry name" value="AB_hydrolase_fold"/>
</dbReference>
<dbReference type="RefSeq" id="XP_037158001.1">
    <property type="nucleotide sequence ID" value="XM_037315112.1"/>
</dbReference>
<accession>A0A8H6CGJ1</accession>
<keyword evidence="2" id="KW-1185">Reference proteome</keyword>
<dbReference type="AlphaFoldDB" id="A0A8H6CGJ1"/>
<dbReference type="OrthoDB" id="408631at2759"/>
<proteinExistence type="predicted"/>
<comment type="caution">
    <text evidence="1">The sequence shown here is derived from an EMBL/GenBank/DDBJ whole genome shotgun (WGS) entry which is preliminary data.</text>
</comment>
<reference evidence="1 2" key="1">
    <citation type="journal article" date="2020" name="Genomics">
        <title>Complete, high-quality genomes from long-read metagenomic sequencing of two wolf lichen thalli reveals enigmatic genome architecture.</title>
        <authorList>
            <person name="McKenzie S.K."/>
            <person name="Walston R.F."/>
            <person name="Allen J.L."/>
        </authorList>
    </citation>
    <scope>NUCLEOTIDE SEQUENCE [LARGE SCALE GENOMIC DNA]</scope>
    <source>
        <strain evidence="1">WasteWater2</strain>
    </source>
</reference>